<dbReference type="EMBL" id="AGNL01002700">
    <property type="protein sequence ID" value="EJK75825.1"/>
    <property type="molecule type" value="Genomic_DNA"/>
</dbReference>
<proteinExistence type="predicted"/>
<evidence type="ECO:0000313" key="3">
    <source>
        <dbReference type="Proteomes" id="UP000266841"/>
    </source>
</evidence>
<feature type="compositionally biased region" description="Basic and acidic residues" evidence="1">
    <location>
        <begin position="92"/>
        <end position="101"/>
    </location>
</feature>
<evidence type="ECO:0000256" key="1">
    <source>
        <dbReference type="SAM" id="MobiDB-lite"/>
    </source>
</evidence>
<comment type="caution">
    <text evidence="2">The sequence shown here is derived from an EMBL/GenBank/DDBJ whole genome shotgun (WGS) entry which is preliminary data.</text>
</comment>
<protein>
    <submittedName>
        <fullName evidence="2">Uncharacterized protein</fullName>
    </submittedName>
</protein>
<dbReference type="AlphaFoldDB" id="K0TEK3"/>
<gene>
    <name evidence="2" type="ORF">THAOC_02437</name>
</gene>
<keyword evidence="3" id="KW-1185">Reference proteome</keyword>
<feature type="non-terminal residue" evidence="2">
    <location>
        <position position="181"/>
    </location>
</feature>
<feature type="region of interest" description="Disordered" evidence="1">
    <location>
        <begin position="49"/>
        <end position="156"/>
    </location>
</feature>
<name>K0TEK3_THAOC</name>
<feature type="compositionally biased region" description="Acidic residues" evidence="1">
    <location>
        <begin position="53"/>
        <end position="65"/>
    </location>
</feature>
<reference evidence="2 3" key="1">
    <citation type="journal article" date="2012" name="Genome Biol.">
        <title>Genome and low-iron response of an oceanic diatom adapted to chronic iron limitation.</title>
        <authorList>
            <person name="Lommer M."/>
            <person name="Specht M."/>
            <person name="Roy A.S."/>
            <person name="Kraemer L."/>
            <person name="Andreson R."/>
            <person name="Gutowska M.A."/>
            <person name="Wolf J."/>
            <person name="Bergner S.V."/>
            <person name="Schilhabel M.B."/>
            <person name="Klostermeier U.C."/>
            <person name="Beiko R.G."/>
            <person name="Rosenstiel P."/>
            <person name="Hippler M."/>
            <person name="Laroche J."/>
        </authorList>
    </citation>
    <scope>NUCLEOTIDE SEQUENCE [LARGE SCALE GENOMIC DNA]</scope>
    <source>
        <strain evidence="2 3">CCMP1005</strain>
    </source>
</reference>
<organism evidence="2 3">
    <name type="scientific">Thalassiosira oceanica</name>
    <name type="common">Marine diatom</name>
    <dbReference type="NCBI Taxonomy" id="159749"/>
    <lineage>
        <taxon>Eukaryota</taxon>
        <taxon>Sar</taxon>
        <taxon>Stramenopiles</taxon>
        <taxon>Ochrophyta</taxon>
        <taxon>Bacillariophyta</taxon>
        <taxon>Coscinodiscophyceae</taxon>
        <taxon>Thalassiosirophycidae</taxon>
        <taxon>Thalassiosirales</taxon>
        <taxon>Thalassiosiraceae</taxon>
        <taxon>Thalassiosira</taxon>
    </lineage>
</organism>
<sequence length="181" mass="19885">MPKFARSWLVQVEVSWVEINKRVRRFSRDAALCLEDLLAAALRTPPPPAFFADDNDGDVIGDDEVNVPRGTSEPSLRGSRATRRVAVRGSGRKSEGRRDVPRPPAHPPAPLQSSTIPTILKVVKVESNQGRMRASGGPSTGRGFEERRGRRMRLSRPLRRAGLLTLLLLTLPTQSSTSASQ</sequence>
<dbReference type="Proteomes" id="UP000266841">
    <property type="component" value="Unassembled WGS sequence"/>
</dbReference>
<evidence type="ECO:0000313" key="2">
    <source>
        <dbReference type="EMBL" id="EJK75825.1"/>
    </source>
</evidence>
<accession>K0TEK3</accession>